<dbReference type="InterPro" id="IPR051701">
    <property type="entry name" value="Mito_OM_Translocase_MSP1"/>
</dbReference>
<evidence type="ECO:0000313" key="8">
    <source>
        <dbReference type="EMBL" id="KAG8626854.1"/>
    </source>
</evidence>
<dbReference type="Gene3D" id="3.40.50.300">
    <property type="entry name" value="P-loop containing nucleotide triphosphate hydrolases"/>
    <property type="match status" value="1"/>
</dbReference>
<feature type="compositionally biased region" description="Basic and acidic residues" evidence="6">
    <location>
        <begin position="341"/>
        <end position="352"/>
    </location>
</feature>
<gene>
    <name evidence="8" type="ORF">KVT40_005799</name>
</gene>
<dbReference type="InterPro" id="IPR027417">
    <property type="entry name" value="P-loop_NTPase"/>
</dbReference>
<keyword evidence="9" id="KW-1185">Reference proteome</keyword>
<evidence type="ECO:0000256" key="6">
    <source>
        <dbReference type="SAM" id="MobiDB-lite"/>
    </source>
</evidence>
<name>A0A8K0KZH5_9PEZI</name>
<feature type="compositionally biased region" description="Polar residues" evidence="6">
    <location>
        <begin position="43"/>
        <end position="53"/>
    </location>
</feature>
<keyword evidence="2" id="KW-0547">Nucleotide-binding</keyword>
<keyword evidence="3" id="KW-0472">Membrane</keyword>
<dbReference type="InterPro" id="IPR003960">
    <property type="entry name" value="ATPase_AAA_CS"/>
</dbReference>
<dbReference type="AlphaFoldDB" id="A0A8K0KZH5"/>
<evidence type="ECO:0000256" key="1">
    <source>
        <dbReference type="ARBA" id="ARBA00004572"/>
    </source>
</evidence>
<organism evidence="8 9">
    <name type="scientific">Elsinoe batatas</name>
    <dbReference type="NCBI Taxonomy" id="2601811"/>
    <lineage>
        <taxon>Eukaryota</taxon>
        <taxon>Fungi</taxon>
        <taxon>Dikarya</taxon>
        <taxon>Ascomycota</taxon>
        <taxon>Pezizomycotina</taxon>
        <taxon>Dothideomycetes</taxon>
        <taxon>Dothideomycetidae</taxon>
        <taxon>Myriangiales</taxon>
        <taxon>Elsinoaceae</taxon>
        <taxon>Elsinoe</taxon>
    </lineage>
</organism>
<evidence type="ECO:0000256" key="5">
    <source>
        <dbReference type="ARBA" id="ARBA00023128"/>
    </source>
</evidence>
<keyword evidence="4" id="KW-0067">ATP-binding</keyword>
<dbReference type="OrthoDB" id="39734at2759"/>
<dbReference type="InterPro" id="IPR056027">
    <property type="entry name" value="DUF7608"/>
</dbReference>
<comment type="caution">
    <text evidence="8">The sequence shown here is derived from an EMBL/GenBank/DDBJ whole genome shotgun (WGS) entry which is preliminary data.</text>
</comment>
<feature type="domain" description="AAA+ ATPase" evidence="7">
    <location>
        <begin position="839"/>
        <end position="973"/>
    </location>
</feature>
<protein>
    <recommendedName>
        <fullName evidence="7">AAA+ ATPase domain-containing protein</fullName>
    </recommendedName>
</protein>
<evidence type="ECO:0000313" key="9">
    <source>
        <dbReference type="Proteomes" id="UP000809789"/>
    </source>
</evidence>
<dbReference type="SMART" id="SM00382">
    <property type="entry name" value="AAA"/>
    <property type="match status" value="1"/>
</dbReference>
<dbReference type="Proteomes" id="UP000809789">
    <property type="component" value="Unassembled WGS sequence"/>
</dbReference>
<evidence type="ECO:0000256" key="2">
    <source>
        <dbReference type="ARBA" id="ARBA00022741"/>
    </source>
</evidence>
<feature type="region of interest" description="Disordered" evidence="6">
    <location>
        <begin position="189"/>
        <end position="218"/>
    </location>
</feature>
<accession>A0A8K0KZH5</accession>
<feature type="region of interest" description="Disordered" evidence="6">
    <location>
        <begin position="332"/>
        <end position="352"/>
    </location>
</feature>
<dbReference type="PANTHER" id="PTHR45644">
    <property type="entry name" value="AAA ATPASE, PUTATIVE (AFU_ORTHOLOGUE AFUA_2G12920)-RELATED-RELATED"/>
    <property type="match status" value="1"/>
</dbReference>
<reference evidence="8" key="1">
    <citation type="submission" date="2021-07" db="EMBL/GenBank/DDBJ databases">
        <title>Elsinoe batatas strain:CRI-CJ2 Genome sequencing and assembly.</title>
        <authorList>
            <person name="Huang L."/>
        </authorList>
    </citation>
    <scope>NUCLEOTIDE SEQUENCE</scope>
    <source>
        <strain evidence="8">CRI-CJ2</strain>
    </source>
</reference>
<feature type="compositionally biased region" description="Basic and acidic residues" evidence="6">
    <location>
        <begin position="207"/>
        <end position="216"/>
    </location>
</feature>
<evidence type="ECO:0000256" key="4">
    <source>
        <dbReference type="ARBA" id="ARBA00022840"/>
    </source>
</evidence>
<dbReference type="Pfam" id="PF00004">
    <property type="entry name" value="AAA"/>
    <property type="match status" value="1"/>
</dbReference>
<dbReference type="InterPro" id="IPR003593">
    <property type="entry name" value="AAA+_ATPase"/>
</dbReference>
<dbReference type="GO" id="GO:0016887">
    <property type="term" value="F:ATP hydrolysis activity"/>
    <property type="evidence" value="ECO:0007669"/>
    <property type="project" value="InterPro"/>
</dbReference>
<evidence type="ECO:0000256" key="3">
    <source>
        <dbReference type="ARBA" id="ARBA00022787"/>
    </source>
</evidence>
<dbReference type="InterPro" id="IPR041569">
    <property type="entry name" value="AAA_lid_3"/>
</dbReference>
<dbReference type="Pfam" id="PF17862">
    <property type="entry name" value="AAA_lid_3"/>
    <property type="match status" value="1"/>
</dbReference>
<dbReference type="Pfam" id="PF24581">
    <property type="entry name" value="DUF7608"/>
    <property type="match status" value="1"/>
</dbReference>
<sequence>MRSNAWRSSLRQLPHRNLDECIVQRFSTRSRPRYGIQPRDSHVSPTTITSRTRAGQVRWNATAATEPSPPAKPSPQERPSRTRGRSRESVSNGIPPPPPLPDWFLKYNVRLQDAESQEDQRADQARALYLLDPYNDSELLAIPYVEPFNAKEIIPQMKDTRIPNSFFNTSDDVKGVTARHEKMIERAEMHLKKEEEQKPTPQQAEQESDKKTEAKLELPPLKQVMDDASWARLQAQMIIYATFQSMGRPESKASPRNLVVFSPETTAHDELDRFVEDAADLARADVIRIDASDIAELAGDYIDPIDHGRNSIGGLAYDAYEGGQMRLMKEYPAPPPPVDQNDARDAGEQPRDSVEPITIDMDALRSGNSDVMKQLRKRLEQMLSTQVVGVSVGMAGPSGMPGQSLVQQQGHSQQDPKHIDEEELPELDRWQRLKLKQFFESLLNAPTQARGKALDAVPQSFLREKFSDIKSQFKNPDTRRELVDATTERRADLTKRYGRQKLAVDSLRLQLAHHVHATFGGDKPATAIVKRHNLQRSANIGQSSGTIVHLRDISLVYESPHGEDIIKLLKHAVQSRQKNGEKILIVGTDAEFSGDVTTPLGLLEENDLDREEGFLKLTYAPSPFSALQNPALVPTYPVEPGYRRLLELNLRNVQDLITRLGIPCSPHFFGELTRSFLYAPRTQRLGDSVLSPSQIQVIVLTAEGFRSLYTNSKQLEMPHLAIALSINDVVDQSSKTINVNTQQRGQPVPRAGTVYSQPEESTPRKPQAGGKRTNLEELRKFASKHEQRLFSGIVDPANIKTTYNDVHVSPETIDALKMVTTLALMRPEAFQYGVLAKDRLTGLLLYGPPGTGKTLLAKAVAKDAQATVLEVSGAQVYEKYVGEGEKMVRAVFSLAKRLSPCVVFIDEADALFGSRGQSGNRTTHREIINQFLREWDGMDDHNVFLMVASNRPFEIDDAVLRRLPRRILVDLPTKTDRESILRIHLTGETIHEEVSLSKLAEQTPFYSGSDLKNVCVAAALAAVKEENELLAKHKEDKDFRLPDKRTLRTEHFDKAIQEISASISEDMRSLNAIKKFDEQYGDRKGRKKKESYGFAGGVLEGDEAAARVRGGVGPKP</sequence>
<keyword evidence="5" id="KW-0496">Mitochondrion</keyword>
<feature type="compositionally biased region" description="Basic and acidic residues" evidence="6">
    <location>
        <begin position="189"/>
        <end position="198"/>
    </location>
</feature>
<feature type="region of interest" description="Disordered" evidence="6">
    <location>
        <begin position="31"/>
        <end position="101"/>
    </location>
</feature>
<dbReference type="GO" id="GO:0005741">
    <property type="term" value="C:mitochondrial outer membrane"/>
    <property type="evidence" value="ECO:0007669"/>
    <property type="project" value="UniProtKB-SubCell"/>
</dbReference>
<comment type="subcellular location">
    <subcellularLocation>
        <location evidence="1">Mitochondrion outer membrane</location>
        <topology evidence="1">Single-pass membrane protein</topology>
    </subcellularLocation>
</comment>
<dbReference type="EMBL" id="JAESVG020000006">
    <property type="protein sequence ID" value="KAG8626854.1"/>
    <property type="molecule type" value="Genomic_DNA"/>
</dbReference>
<dbReference type="GO" id="GO:0005524">
    <property type="term" value="F:ATP binding"/>
    <property type="evidence" value="ECO:0007669"/>
    <property type="project" value="UniProtKB-KW"/>
</dbReference>
<dbReference type="PROSITE" id="PS00674">
    <property type="entry name" value="AAA"/>
    <property type="match status" value="1"/>
</dbReference>
<keyword evidence="3" id="KW-1000">Mitochondrion outer membrane</keyword>
<evidence type="ECO:0000259" key="7">
    <source>
        <dbReference type="SMART" id="SM00382"/>
    </source>
</evidence>
<dbReference type="SUPFAM" id="SSF52540">
    <property type="entry name" value="P-loop containing nucleoside triphosphate hydrolases"/>
    <property type="match status" value="1"/>
</dbReference>
<dbReference type="PANTHER" id="PTHR45644:SF56">
    <property type="entry name" value="AAA ATPASE, PUTATIVE (AFU_ORTHOLOGUE AFUA_2G12920)-RELATED"/>
    <property type="match status" value="1"/>
</dbReference>
<feature type="region of interest" description="Disordered" evidence="6">
    <location>
        <begin position="738"/>
        <end position="773"/>
    </location>
</feature>
<dbReference type="InterPro" id="IPR003959">
    <property type="entry name" value="ATPase_AAA_core"/>
</dbReference>
<proteinExistence type="predicted"/>
<dbReference type="Gene3D" id="1.10.8.60">
    <property type="match status" value="1"/>
</dbReference>